<gene>
    <name evidence="1" type="ORF">ACN38_g5653</name>
</gene>
<sequence>MPMTEIDVKVGPGKIIRSCDPIAWPQVPRSTDLLSSFIAMGGTSHVHSQSPLPILAILVKVQGWIHGFT</sequence>
<evidence type="ECO:0000313" key="1">
    <source>
        <dbReference type="EMBL" id="KOS43420.1"/>
    </source>
</evidence>
<dbReference type="Proteomes" id="UP000037696">
    <property type="component" value="Unassembled WGS sequence"/>
</dbReference>
<evidence type="ECO:0000313" key="2">
    <source>
        <dbReference type="Proteomes" id="UP000037696"/>
    </source>
</evidence>
<proteinExistence type="predicted"/>
<organism evidence="1 2">
    <name type="scientific">Penicillium nordicum</name>
    <dbReference type="NCBI Taxonomy" id="229535"/>
    <lineage>
        <taxon>Eukaryota</taxon>
        <taxon>Fungi</taxon>
        <taxon>Dikarya</taxon>
        <taxon>Ascomycota</taxon>
        <taxon>Pezizomycotina</taxon>
        <taxon>Eurotiomycetes</taxon>
        <taxon>Eurotiomycetidae</taxon>
        <taxon>Eurotiales</taxon>
        <taxon>Aspergillaceae</taxon>
        <taxon>Penicillium</taxon>
    </lineage>
</organism>
<name>A0A0M8P9Z1_9EURO</name>
<protein>
    <submittedName>
        <fullName evidence="1">Uncharacterized protein</fullName>
    </submittedName>
</protein>
<keyword evidence="2" id="KW-1185">Reference proteome</keyword>
<dbReference type="EMBL" id="LHQQ01000081">
    <property type="protein sequence ID" value="KOS43420.1"/>
    <property type="molecule type" value="Genomic_DNA"/>
</dbReference>
<reference evidence="1 2" key="1">
    <citation type="submission" date="2015-08" db="EMBL/GenBank/DDBJ databases">
        <title>Genome sequencing of Penicillium nordicum.</title>
        <authorList>
            <person name="Nguyen H.D."/>
            <person name="Seifert K.A."/>
        </authorList>
    </citation>
    <scope>NUCLEOTIDE SEQUENCE [LARGE SCALE GENOMIC DNA]</scope>
    <source>
        <strain evidence="1 2">DAOMC 185683</strain>
    </source>
</reference>
<dbReference type="AlphaFoldDB" id="A0A0M8P9Z1"/>
<accession>A0A0M8P9Z1</accession>
<comment type="caution">
    <text evidence="1">The sequence shown here is derived from an EMBL/GenBank/DDBJ whole genome shotgun (WGS) entry which is preliminary data.</text>
</comment>